<evidence type="ECO:0000256" key="2">
    <source>
        <dbReference type="ARBA" id="ARBA00022741"/>
    </source>
</evidence>
<dbReference type="AlphaFoldDB" id="A0A1F7XLK9"/>
<evidence type="ECO:0000313" key="7">
    <source>
        <dbReference type="Proteomes" id="UP000177382"/>
    </source>
</evidence>
<dbReference type="InterPro" id="IPR013221">
    <property type="entry name" value="Mur_ligase_cen"/>
</dbReference>
<evidence type="ECO:0008006" key="8">
    <source>
        <dbReference type="Google" id="ProtNLM"/>
    </source>
</evidence>
<dbReference type="PANTHER" id="PTHR43024:SF1">
    <property type="entry name" value="UDP-N-ACETYLMURAMOYL-TRIPEPTIDE--D-ALANYL-D-ALANINE LIGASE"/>
    <property type="match status" value="1"/>
</dbReference>
<organism evidence="6 7">
    <name type="scientific">Candidatus Woesebacteria bacterium RBG_16_42_24</name>
    <dbReference type="NCBI Taxonomy" id="1802485"/>
    <lineage>
        <taxon>Bacteria</taxon>
        <taxon>Candidatus Woeseibacteriota</taxon>
    </lineage>
</organism>
<proteinExistence type="predicted"/>
<dbReference type="InterPro" id="IPR051046">
    <property type="entry name" value="MurCDEF_CellWall_CoF430Synth"/>
</dbReference>
<evidence type="ECO:0000256" key="1">
    <source>
        <dbReference type="ARBA" id="ARBA00022598"/>
    </source>
</evidence>
<dbReference type="Pfam" id="PF02875">
    <property type="entry name" value="Mur_ligase_C"/>
    <property type="match status" value="1"/>
</dbReference>
<accession>A0A1F7XLK9</accession>
<dbReference type="Gene3D" id="3.40.1190.10">
    <property type="entry name" value="Mur-like, catalytic domain"/>
    <property type="match status" value="1"/>
</dbReference>
<protein>
    <recommendedName>
        <fullName evidence="8">UDP-N-acetylmuramoyl-tripeptide--D-alanyl-D-alanine ligase</fullName>
    </recommendedName>
</protein>
<dbReference type="PANTHER" id="PTHR43024">
    <property type="entry name" value="UDP-N-ACETYLMURAMOYL-TRIPEPTIDE--D-ALANYL-D-ALANINE LIGASE"/>
    <property type="match status" value="1"/>
</dbReference>
<comment type="caution">
    <text evidence="6">The sequence shown here is derived from an EMBL/GenBank/DDBJ whole genome shotgun (WGS) entry which is preliminary data.</text>
</comment>
<dbReference type="InterPro" id="IPR036565">
    <property type="entry name" value="Mur-like_cat_sf"/>
</dbReference>
<dbReference type="EMBL" id="MGFX01000007">
    <property type="protein sequence ID" value="OGM15175.1"/>
    <property type="molecule type" value="Genomic_DNA"/>
</dbReference>
<gene>
    <name evidence="6" type="ORF">A2V97_00350</name>
</gene>
<keyword evidence="1" id="KW-0436">Ligase</keyword>
<name>A0A1F7XLK9_9BACT</name>
<dbReference type="InterPro" id="IPR036615">
    <property type="entry name" value="Mur_ligase_C_dom_sf"/>
</dbReference>
<keyword evidence="3" id="KW-0067">ATP-binding</keyword>
<dbReference type="SUPFAM" id="SSF53623">
    <property type="entry name" value="MurD-like peptide ligases, catalytic domain"/>
    <property type="match status" value="1"/>
</dbReference>
<evidence type="ECO:0000256" key="3">
    <source>
        <dbReference type="ARBA" id="ARBA00022840"/>
    </source>
</evidence>
<dbReference type="Gene3D" id="3.90.190.20">
    <property type="entry name" value="Mur ligase, C-terminal domain"/>
    <property type="match status" value="1"/>
</dbReference>
<feature type="domain" description="Mur ligase C-terminal" evidence="4">
    <location>
        <begin position="281"/>
        <end position="405"/>
    </location>
</feature>
<dbReference type="InterPro" id="IPR004101">
    <property type="entry name" value="Mur_ligase_C"/>
</dbReference>
<evidence type="ECO:0000313" key="6">
    <source>
        <dbReference type="EMBL" id="OGM15175.1"/>
    </source>
</evidence>
<dbReference type="Pfam" id="PF08245">
    <property type="entry name" value="Mur_ligase_M"/>
    <property type="match status" value="1"/>
</dbReference>
<evidence type="ECO:0000259" key="5">
    <source>
        <dbReference type="Pfam" id="PF08245"/>
    </source>
</evidence>
<dbReference type="GO" id="GO:0005524">
    <property type="term" value="F:ATP binding"/>
    <property type="evidence" value="ECO:0007669"/>
    <property type="project" value="UniProtKB-KW"/>
</dbReference>
<dbReference type="STRING" id="1802485.A2V97_00350"/>
<sequence length="417" mass="46771">MNTINPILKWWVTPKLPYHDVFELPFLKNKNIFGIVRHVISQWLAHPVKRRLARGYLKILQRYTDIKVIAVTGSAGKTTTIQMLASILNLSGKTVWSKEGVDSVYNIPNTILRIPWGAKFLILEMSVEYLGEMDFYLWLSRPDIGVITNIYPTHTLFFGDTGGVFREKSKLVNGLSKEGIAVLNNEDKFLTKLKGKAKTKTLWFGNDTHVMSSQEKFTSDFKTEFLLILDQNSRKKIKISLPVFGKQFIGNALAAAAVAYALRVDVDKIRNGLTNYDAPPHRMRVIKHASGAIIIDDSYNSSPRAAIEALSTLEELQGEKVIIFGDMLELGRWEEKYHRELGEYIGKAGVANLICVGHASEVTARTAARILGQERVLVVPNWKEAVKPAKKLLREGIIVLVKGSRSVGLDNLIARLS</sequence>
<evidence type="ECO:0000259" key="4">
    <source>
        <dbReference type="Pfam" id="PF02875"/>
    </source>
</evidence>
<keyword evidence="2" id="KW-0547">Nucleotide-binding</keyword>
<feature type="domain" description="Mur ligase central" evidence="5">
    <location>
        <begin position="71"/>
        <end position="259"/>
    </location>
</feature>
<dbReference type="Proteomes" id="UP000177382">
    <property type="component" value="Unassembled WGS sequence"/>
</dbReference>
<dbReference type="GO" id="GO:0016881">
    <property type="term" value="F:acid-amino acid ligase activity"/>
    <property type="evidence" value="ECO:0007669"/>
    <property type="project" value="InterPro"/>
</dbReference>
<dbReference type="SUPFAM" id="SSF53244">
    <property type="entry name" value="MurD-like peptide ligases, peptide-binding domain"/>
    <property type="match status" value="1"/>
</dbReference>
<reference evidence="6 7" key="1">
    <citation type="journal article" date="2016" name="Nat. Commun.">
        <title>Thousands of microbial genomes shed light on interconnected biogeochemical processes in an aquifer system.</title>
        <authorList>
            <person name="Anantharaman K."/>
            <person name="Brown C.T."/>
            <person name="Hug L.A."/>
            <person name="Sharon I."/>
            <person name="Castelle C.J."/>
            <person name="Probst A.J."/>
            <person name="Thomas B.C."/>
            <person name="Singh A."/>
            <person name="Wilkins M.J."/>
            <person name="Karaoz U."/>
            <person name="Brodie E.L."/>
            <person name="Williams K.H."/>
            <person name="Hubbard S.S."/>
            <person name="Banfield J.F."/>
        </authorList>
    </citation>
    <scope>NUCLEOTIDE SEQUENCE [LARGE SCALE GENOMIC DNA]</scope>
</reference>